<dbReference type="GO" id="GO:0005634">
    <property type="term" value="C:nucleus"/>
    <property type="evidence" value="ECO:0007669"/>
    <property type="project" value="UniProtKB-SubCell"/>
</dbReference>
<dbReference type="EMBL" id="PSQE01000003">
    <property type="protein sequence ID" value="RHN65210.1"/>
    <property type="molecule type" value="Genomic_DNA"/>
</dbReference>
<keyword evidence="3" id="KW-0238">DNA-binding</keyword>
<comment type="subcellular location">
    <subcellularLocation>
        <location evidence="1">Nucleus</location>
    </subcellularLocation>
</comment>
<evidence type="ECO:0000313" key="8">
    <source>
        <dbReference type="Proteomes" id="UP000265566"/>
    </source>
</evidence>
<evidence type="ECO:0000256" key="4">
    <source>
        <dbReference type="ARBA" id="ARBA00023163"/>
    </source>
</evidence>
<dbReference type="PROSITE" id="PS50863">
    <property type="entry name" value="B3"/>
    <property type="match status" value="2"/>
</dbReference>
<dbReference type="Gene3D" id="2.40.330.10">
    <property type="entry name" value="DNA-binding pseudobarrel domain"/>
    <property type="match status" value="4"/>
</dbReference>
<sequence length="468" mass="53916">MLPIFLSLDTYSVTDELLSLQRIPDEFITRFGNELDNVATITVPDGREWNMELKKCGGQIFFCNNWQQFAEYYCIYYGCYLDFKYEGNSKFNVVIYDRTSVEISYPFQTRRTNGEPNINCPSSASNGINPKNTSFCSKVQNNYAYVPGEFAKEHLKPNVPFMLQNYQGKQWEVSCVLDRASKTPMRITSGFCRFARENNLSKEVFYNFELIKRKPVVVLQATTSRTAEMEIRESKHFKKAILPSPIHDKEIRIPEVFITIYGSELKNVATITVPDGLTWKLELKKRGEDVYFCNKWKQFAEYYSLRYGCFMSFKYEGNSKFSVIIFDVTSVEICYPLKTPSTNGETNTECPRPTKRSRVEINYADDSPSEDEGTELNPSFTSTYKYRTLYINADFASKHLKRNVVVKLQNCNGGEQWDVCCTRLGRSGLRLGKGFIKFATYNNLSNGDKCKVELIKKSSPVVLQLDLV</sequence>
<dbReference type="GO" id="GO:0003677">
    <property type="term" value="F:DNA binding"/>
    <property type="evidence" value="ECO:0007669"/>
    <property type="project" value="UniProtKB-KW"/>
</dbReference>
<protein>
    <submittedName>
        <fullName evidence="7">Putative transcription factor B3-Domain family</fullName>
    </submittedName>
</protein>
<evidence type="ECO:0000256" key="1">
    <source>
        <dbReference type="ARBA" id="ARBA00004123"/>
    </source>
</evidence>
<keyword evidence="5" id="KW-0539">Nucleus</keyword>
<dbReference type="CDD" id="cd10017">
    <property type="entry name" value="B3_DNA"/>
    <property type="match status" value="3"/>
</dbReference>
<proteinExistence type="predicted"/>
<dbReference type="PANTHER" id="PTHR31920">
    <property type="entry name" value="B3 DOMAIN-CONTAINING"/>
    <property type="match status" value="1"/>
</dbReference>
<evidence type="ECO:0000259" key="6">
    <source>
        <dbReference type="PROSITE" id="PS50863"/>
    </source>
</evidence>
<evidence type="ECO:0000313" key="7">
    <source>
        <dbReference type="EMBL" id="RHN65210.1"/>
    </source>
</evidence>
<accession>A0A396IJ58</accession>
<dbReference type="PANTHER" id="PTHR31920:SF37">
    <property type="entry name" value="B3 DOMAIN-CONTAINING TRANSCRIPTION FACTOR VRN1"/>
    <property type="match status" value="1"/>
</dbReference>
<dbReference type="SMART" id="SM01019">
    <property type="entry name" value="B3"/>
    <property type="match status" value="4"/>
</dbReference>
<dbReference type="Pfam" id="PF02362">
    <property type="entry name" value="B3"/>
    <property type="match status" value="3"/>
</dbReference>
<dbReference type="InterPro" id="IPR015300">
    <property type="entry name" value="DNA-bd_pseudobarrel_sf"/>
</dbReference>
<dbReference type="Gramene" id="rna13028">
    <property type="protein sequence ID" value="RHN65210.1"/>
    <property type="gene ID" value="gene13028"/>
</dbReference>
<keyword evidence="4" id="KW-0804">Transcription</keyword>
<name>A0A396IJ58_MEDTR</name>
<dbReference type="SUPFAM" id="SSF101936">
    <property type="entry name" value="DNA-binding pseudobarrel domain"/>
    <property type="match status" value="4"/>
</dbReference>
<reference evidence="8" key="1">
    <citation type="journal article" date="2018" name="Nat. Plants">
        <title>Whole-genome landscape of Medicago truncatula symbiotic genes.</title>
        <authorList>
            <person name="Pecrix Y."/>
            <person name="Staton S.E."/>
            <person name="Sallet E."/>
            <person name="Lelandais-Briere C."/>
            <person name="Moreau S."/>
            <person name="Carrere S."/>
            <person name="Blein T."/>
            <person name="Jardinaud M.F."/>
            <person name="Latrasse D."/>
            <person name="Zouine M."/>
            <person name="Zahm M."/>
            <person name="Kreplak J."/>
            <person name="Mayjonade B."/>
            <person name="Satge C."/>
            <person name="Perez M."/>
            <person name="Cauet S."/>
            <person name="Marande W."/>
            <person name="Chantry-Darmon C."/>
            <person name="Lopez-Roques C."/>
            <person name="Bouchez O."/>
            <person name="Berard A."/>
            <person name="Debelle F."/>
            <person name="Munos S."/>
            <person name="Bendahmane A."/>
            <person name="Berges H."/>
            <person name="Niebel A."/>
            <person name="Buitink J."/>
            <person name="Frugier F."/>
            <person name="Benhamed M."/>
            <person name="Crespi M."/>
            <person name="Gouzy J."/>
            <person name="Gamas P."/>
        </authorList>
    </citation>
    <scope>NUCLEOTIDE SEQUENCE [LARGE SCALE GENOMIC DNA]</scope>
    <source>
        <strain evidence="8">cv. Jemalong A17</strain>
    </source>
</reference>
<gene>
    <name evidence="7" type="ORF">MtrunA17_Chr3g0077461</name>
</gene>
<dbReference type="InterPro" id="IPR050655">
    <property type="entry name" value="Plant_B3_domain"/>
</dbReference>
<feature type="domain" description="TF-B3" evidence="6">
    <location>
        <begin position="236"/>
        <end position="329"/>
    </location>
</feature>
<feature type="domain" description="TF-B3" evidence="6">
    <location>
        <begin position="6"/>
        <end position="99"/>
    </location>
</feature>
<dbReference type="Proteomes" id="UP000265566">
    <property type="component" value="Chromosome 3"/>
</dbReference>
<evidence type="ECO:0000256" key="3">
    <source>
        <dbReference type="ARBA" id="ARBA00023125"/>
    </source>
</evidence>
<evidence type="ECO:0000256" key="2">
    <source>
        <dbReference type="ARBA" id="ARBA00023015"/>
    </source>
</evidence>
<dbReference type="InterPro" id="IPR003340">
    <property type="entry name" value="B3_DNA-bd"/>
</dbReference>
<evidence type="ECO:0000256" key="5">
    <source>
        <dbReference type="ARBA" id="ARBA00023242"/>
    </source>
</evidence>
<comment type="caution">
    <text evidence="7">The sequence shown here is derived from an EMBL/GenBank/DDBJ whole genome shotgun (WGS) entry which is preliminary data.</text>
</comment>
<dbReference type="AlphaFoldDB" id="A0A396IJ58"/>
<organism evidence="7 8">
    <name type="scientific">Medicago truncatula</name>
    <name type="common">Barrel medic</name>
    <name type="synonym">Medicago tribuloides</name>
    <dbReference type="NCBI Taxonomy" id="3880"/>
    <lineage>
        <taxon>Eukaryota</taxon>
        <taxon>Viridiplantae</taxon>
        <taxon>Streptophyta</taxon>
        <taxon>Embryophyta</taxon>
        <taxon>Tracheophyta</taxon>
        <taxon>Spermatophyta</taxon>
        <taxon>Magnoliopsida</taxon>
        <taxon>eudicotyledons</taxon>
        <taxon>Gunneridae</taxon>
        <taxon>Pentapetalae</taxon>
        <taxon>rosids</taxon>
        <taxon>fabids</taxon>
        <taxon>Fabales</taxon>
        <taxon>Fabaceae</taxon>
        <taxon>Papilionoideae</taxon>
        <taxon>50 kb inversion clade</taxon>
        <taxon>NPAAA clade</taxon>
        <taxon>Hologalegina</taxon>
        <taxon>IRL clade</taxon>
        <taxon>Trifolieae</taxon>
        <taxon>Medicago</taxon>
    </lineage>
</organism>
<keyword evidence="2" id="KW-0805">Transcription regulation</keyword>